<feature type="compositionally biased region" description="Low complexity" evidence="1">
    <location>
        <begin position="69"/>
        <end position="85"/>
    </location>
</feature>
<evidence type="ECO:0000256" key="1">
    <source>
        <dbReference type="SAM" id="MobiDB-lite"/>
    </source>
</evidence>
<dbReference type="Proteomes" id="UP000031036">
    <property type="component" value="Unassembled WGS sequence"/>
</dbReference>
<feature type="region of interest" description="Disordered" evidence="1">
    <location>
        <begin position="34"/>
        <end position="98"/>
    </location>
</feature>
<dbReference type="AlphaFoldDB" id="A0A0B2V3X9"/>
<comment type="caution">
    <text evidence="2">The sequence shown here is derived from an EMBL/GenBank/DDBJ whole genome shotgun (WGS) entry which is preliminary data.</text>
</comment>
<evidence type="ECO:0000313" key="2">
    <source>
        <dbReference type="EMBL" id="KHN75710.1"/>
    </source>
</evidence>
<protein>
    <submittedName>
        <fullName evidence="2">Uncharacterized protein</fullName>
    </submittedName>
</protein>
<reference evidence="2 3" key="1">
    <citation type="submission" date="2014-11" db="EMBL/GenBank/DDBJ databases">
        <title>Genetic blueprint of the zoonotic pathogen Toxocara canis.</title>
        <authorList>
            <person name="Zhu X.-Q."/>
            <person name="Korhonen P.K."/>
            <person name="Cai H."/>
            <person name="Young N.D."/>
            <person name="Nejsum P."/>
            <person name="von Samson-Himmelstjerna G."/>
            <person name="Boag P.R."/>
            <person name="Tan P."/>
            <person name="Li Q."/>
            <person name="Min J."/>
            <person name="Yang Y."/>
            <person name="Wang X."/>
            <person name="Fang X."/>
            <person name="Hall R.S."/>
            <person name="Hofmann A."/>
            <person name="Sternberg P.W."/>
            <person name="Jex A.R."/>
            <person name="Gasser R.B."/>
        </authorList>
    </citation>
    <scope>NUCLEOTIDE SEQUENCE [LARGE SCALE GENOMIC DNA]</scope>
    <source>
        <strain evidence="2">PN_DK_2014</strain>
    </source>
</reference>
<gene>
    <name evidence="2" type="ORF">Tcan_05607</name>
</gene>
<name>A0A0B2V3X9_TOXCA</name>
<keyword evidence="3" id="KW-1185">Reference proteome</keyword>
<dbReference type="EMBL" id="JPKZ01002633">
    <property type="protein sequence ID" value="KHN75710.1"/>
    <property type="molecule type" value="Genomic_DNA"/>
</dbReference>
<accession>A0A0B2V3X9</accession>
<proteinExistence type="predicted"/>
<feature type="compositionally biased region" description="Low complexity" evidence="1">
    <location>
        <begin position="34"/>
        <end position="51"/>
    </location>
</feature>
<organism evidence="2 3">
    <name type="scientific">Toxocara canis</name>
    <name type="common">Canine roundworm</name>
    <dbReference type="NCBI Taxonomy" id="6265"/>
    <lineage>
        <taxon>Eukaryota</taxon>
        <taxon>Metazoa</taxon>
        <taxon>Ecdysozoa</taxon>
        <taxon>Nematoda</taxon>
        <taxon>Chromadorea</taxon>
        <taxon>Rhabditida</taxon>
        <taxon>Spirurina</taxon>
        <taxon>Ascaridomorpha</taxon>
        <taxon>Ascaridoidea</taxon>
        <taxon>Toxocaridae</taxon>
        <taxon>Toxocara</taxon>
    </lineage>
</organism>
<dbReference type="STRING" id="6265.A0A0B2V3X9"/>
<evidence type="ECO:0000313" key="3">
    <source>
        <dbReference type="Proteomes" id="UP000031036"/>
    </source>
</evidence>
<sequence>MSLIVLRACPLTTYQSVFLPHSCPHPCSLLFGGSATASPPSAAHPESAASATDQKHESMAEGFTSEDGSTVVSKKMTRVVTTTRTALPGETSEPNAGE</sequence>